<feature type="domain" description="Acyl-CoA dehydrogenase/oxidase C-terminal" evidence="6">
    <location>
        <begin position="406"/>
        <end position="466"/>
    </location>
</feature>
<dbReference type="InterPro" id="IPR006091">
    <property type="entry name" value="Acyl-CoA_Oxase/DH_mid-dom"/>
</dbReference>
<comment type="similarity">
    <text evidence="2 5">Belongs to the acyl-CoA dehydrogenase family.</text>
</comment>
<dbReference type="Gene3D" id="1.10.540.10">
    <property type="entry name" value="Acyl-CoA dehydrogenase/oxidase, N-terminal domain"/>
    <property type="match status" value="1"/>
</dbReference>
<comment type="cofactor">
    <cofactor evidence="1 5">
        <name>FAD</name>
        <dbReference type="ChEBI" id="CHEBI:57692"/>
    </cofactor>
</comment>
<reference evidence="10" key="1">
    <citation type="journal article" date="2019" name="PLoS Negl. Trop. Dis.">
        <title>Revisiting the worldwide diversity of Leptospira species in the environment.</title>
        <authorList>
            <person name="Vincent A.T."/>
            <person name="Schiettekatte O."/>
            <person name="Bourhy P."/>
            <person name="Veyrier F.J."/>
            <person name="Picardeau M."/>
        </authorList>
    </citation>
    <scope>NUCLEOTIDE SEQUENCE [LARGE SCALE GENOMIC DNA]</scope>
    <source>
        <strain evidence="10">201800278</strain>
    </source>
</reference>
<evidence type="ECO:0000256" key="4">
    <source>
        <dbReference type="ARBA" id="ARBA00022827"/>
    </source>
</evidence>
<dbReference type="InterPro" id="IPR036250">
    <property type="entry name" value="AcylCo_DH-like_C"/>
</dbReference>
<evidence type="ECO:0000313" key="9">
    <source>
        <dbReference type="EMBL" id="TGL01232.1"/>
    </source>
</evidence>
<evidence type="ECO:0000259" key="8">
    <source>
        <dbReference type="Pfam" id="PF02771"/>
    </source>
</evidence>
<evidence type="ECO:0000259" key="6">
    <source>
        <dbReference type="Pfam" id="PF00441"/>
    </source>
</evidence>
<sequence>MIANNYFSEDEDLQVIFNQLLDWDSIIKETEGEGFFDHQTFVKTNNPRYEMAPSTKEEAFELYTSSLDAMGDFFGNDVSQKSQTMDRNELKYSNGKVIFPKETIEIYEKFRNTGLMAYSLSREAGGLAFPATVGALYAMLMARADVAFCMTTTLLNLAQIVDRFGTPEQVETYATKAANGECLFAMSLTEPDYGSDLNNVRTVAVKQEDGSYRLTGTKRFISQGCGLGDHPALLLTLARTGKSEGGARGLSVFIVKSEDVFVAGIEKKMGIHASPTCEIVYDNTYGEILGEEGLGLTRYTAGMTNFMRLVSASGGCGGGAAAYFECVKYAQERKQFGKPIGEIPAVAEMIHKIKRETNAMRLLTLETARVIDMYQHHQIRMEKAGKDDREIRKDEKVKYWSTLASTLTPMAKYYSSEEGHKCTNLAVQVFGGAGYTEDYDISRMFRDSRINTIYEGTSQIHVRIATGAILAGMAGDGNFRKYLNSLKAEIPSPSTFLLEQERVLEESIRVMRNIQEEVKKETVAENLMIQMTRYICSLLYEKSISKIKDSEARETWVKDCKAYVIDCAAIAQSCLYRIQNFG</sequence>
<dbReference type="InterPro" id="IPR009100">
    <property type="entry name" value="AcylCoA_DH/oxidase_NM_dom_sf"/>
</dbReference>
<comment type="caution">
    <text evidence="9">The sequence shown here is derived from an EMBL/GenBank/DDBJ whole genome shotgun (WGS) entry which is preliminary data.</text>
</comment>
<feature type="domain" description="Acyl-CoA oxidase/dehydrogenase middle" evidence="7">
    <location>
        <begin position="185"/>
        <end position="283"/>
    </location>
</feature>
<dbReference type="InterPro" id="IPR009075">
    <property type="entry name" value="AcylCo_DH/oxidase_C"/>
</dbReference>
<dbReference type="InterPro" id="IPR052166">
    <property type="entry name" value="Diverse_Acyl-CoA_DH"/>
</dbReference>
<feature type="domain" description="Acyl-CoA dehydrogenase/oxidase C-terminal" evidence="6">
    <location>
        <begin position="299"/>
        <end position="381"/>
    </location>
</feature>
<proteinExistence type="inferred from homology"/>
<evidence type="ECO:0000313" key="10">
    <source>
        <dbReference type="Proteomes" id="UP000297465"/>
    </source>
</evidence>
<dbReference type="RefSeq" id="WP_135573932.1">
    <property type="nucleotide sequence ID" value="NZ_RQFN01000024.1"/>
</dbReference>
<organism evidence="9 10">
    <name type="scientific">Leptospira montravelensis</name>
    <dbReference type="NCBI Taxonomy" id="2484961"/>
    <lineage>
        <taxon>Bacteria</taxon>
        <taxon>Pseudomonadati</taxon>
        <taxon>Spirochaetota</taxon>
        <taxon>Spirochaetia</taxon>
        <taxon>Leptospirales</taxon>
        <taxon>Leptospiraceae</taxon>
        <taxon>Leptospira</taxon>
    </lineage>
</organism>
<keyword evidence="3 5" id="KW-0285">Flavoprotein</keyword>
<evidence type="ECO:0000256" key="3">
    <source>
        <dbReference type="ARBA" id="ARBA00022630"/>
    </source>
</evidence>
<evidence type="ECO:0000259" key="7">
    <source>
        <dbReference type="Pfam" id="PF02770"/>
    </source>
</evidence>
<dbReference type="Gene3D" id="1.20.140.10">
    <property type="entry name" value="Butyryl-CoA Dehydrogenase, subunit A, domain 3"/>
    <property type="match status" value="1"/>
</dbReference>
<gene>
    <name evidence="9" type="ORF">EHQ31_10530</name>
</gene>
<dbReference type="SUPFAM" id="SSF47203">
    <property type="entry name" value="Acyl-CoA dehydrogenase C-terminal domain-like"/>
    <property type="match status" value="1"/>
</dbReference>
<keyword evidence="10" id="KW-1185">Reference proteome</keyword>
<dbReference type="Pfam" id="PF02771">
    <property type="entry name" value="Acyl-CoA_dh_N"/>
    <property type="match status" value="1"/>
</dbReference>
<evidence type="ECO:0000256" key="2">
    <source>
        <dbReference type="ARBA" id="ARBA00009347"/>
    </source>
</evidence>
<keyword evidence="4 5" id="KW-0274">FAD</keyword>
<dbReference type="Gene3D" id="2.40.110.10">
    <property type="entry name" value="Butyryl-CoA Dehydrogenase, subunit A, domain 2"/>
    <property type="match status" value="1"/>
</dbReference>
<dbReference type="PROSITE" id="PS00073">
    <property type="entry name" value="ACYL_COA_DH_2"/>
    <property type="match status" value="1"/>
</dbReference>
<dbReference type="Pfam" id="PF00441">
    <property type="entry name" value="Acyl-CoA_dh_1"/>
    <property type="match status" value="2"/>
</dbReference>
<dbReference type="SUPFAM" id="SSF56645">
    <property type="entry name" value="Acyl-CoA dehydrogenase NM domain-like"/>
    <property type="match status" value="1"/>
</dbReference>
<dbReference type="InterPro" id="IPR006089">
    <property type="entry name" value="Acyl-CoA_DH_CS"/>
</dbReference>
<dbReference type="Pfam" id="PF02770">
    <property type="entry name" value="Acyl-CoA_dh_M"/>
    <property type="match status" value="1"/>
</dbReference>
<dbReference type="InterPro" id="IPR046373">
    <property type="entry name" value="Acyl-CoA_Oxase/DH_mid-dom_sf"/>
</dbReference>
<dbReference type="EMBL" id="RQFO01000016">
    <property type="protein sequence ID" value="TGL01232.1"/>
    <property type="molecule type" value="Genomic_DNA"/>
</dbReference>
<protein>
    <submittedName>
        <fullName evidence="9">Acyl-CoA dehydrogenase</fullName>
    </submittedName>
</protein>
<dbReference type="InterPro" id="IPR013786">
    <property type="entry name" value="AcylCoA_DH/ox_N"/>
</dbReference>
<evidence type="ECO:0000256" key="1">
    <source>
        <dbReference type="ARBA" id="ARBA00001974"/>
    </source>
</evidence>
<dbReference type="InterPro" id="IPR037069">
    <property type="entry name" value="AcylCoA_DH/ox_N_sf"/>
</dbReference>
<accession>A0ABY2LSP7</accession>
<feature type="domain" description="Acyl-CoA dehydrogenase/oxidase N-terminal" evidence="8">
    <location>
        <begin position="98"/>
        <end position="181"/>
    </location>
</feature>
<dbReference type="PANTHER" id="PTHR42803">
    <property type="entry name" value="ACYL-COA DEHYDROGENASE"/>
    <property type="match status" value="1"/>
</dbReference>
<keyword evidence="5" id="KW-0560">Oxidoreductase</keyword>
<evidence type="ECO:0000256" key="5">
    <source>
        <dbReference type="RuleBase" id="RU362125"/>
    </source>
</evidence>
<dbReference type="Proteomes" id="UP000297465">
    <property type="component" value="Unassembled WGS sequence"/>
</dbReference>
<name>A0ABY2LSP7_9LEPT</name>
<dbReference type="PANTHER" id="PTHR42803:SF1">
    <property type="entry name" value="BROAD-SPECIFICITY LINEAR ACYL-COA DEHYDROGENASE FADE5"/>
    <property type="match status" value="1"/>
</dbReference>